<evidence type="ECO:0000313" key="2">
    <source>
        <dbReference type="Proteomes" id="UP000248817"/>
    </source>
</evidence>
<sequence length="52" mass="5729">MKTWLSCCTRPWLIILHLSAAASIIAAIRIPEIATESGMHSSLEPPRLSELL</sequence>
<reference evidence="1 2" key="1">
    <citation type="submission" date="2018-02" db="EMBL/GenBank/DDBJ databases">
        <title>The genomes of Aspergillus section Nigri reveals drivers in fungal speciation.</title>
        <authorList>
            <consortium name="DOE Joint Genome Institute"/>
            <person name="Vesth T.C."/>
            <person name="Nybo J."/>
            <person name="Theobald S."/>
            <person name="Brandl J."/>
            <person name="Frisvad J.C."/>
            <person name="Nielsen K.F."/>
            <person name="Lyhne E.K."/>
            <person name="Kogle M.E."/>
            <person name="Kuo A."/>
            <person name="Riley R."/>
            <person name="Clum A."/>
            <person name="Nolan M."/>
            <person name="Lipzen A."/>
            <person name="Salamov A."/>
            <person name="Henrissat B."/>
            <person name="Wiebenga A."/>
            <person name="De vries R.P."/>
            <person name="Grigoriev I.V."/>
            <person name="Mortensen U.H."/>
            <person name="Andersen M.R."/>
            <person name="Baker S.E."/>
        </authorList>
    </citation>
    <scope>NUCLEOTIDE SEQUENCE [LARGE SCALE GENOMIC DNA]</scope>
    <source>
        <strain evidence="1 2">CBS 114.80</strain>
    </source>
</reference>
<keyword evidence="2" id="KW-1185">Reference proteome</keyword>
<organism evidence="1 2">
    <name type="scientific">Aspergillus indologenus CBS 114.80</name>
    <dbReference type="NCBI Taxonomy" id="1450541"/>
    <lineage>
        <taxon>Eukaryota</taxon>
        <taxon>Fungi</taxon>
        <taxon>Dikarya</taxon>
        <taxon>Ascomycota</taxon>
        <taxon>Pezizomycotina</taxon>
        <taxon>Eurotiomycetes</taxon>
        <taxon>Eurotiomycetidae</taxon>
        <taxon>Eurotiales</taxon>
        <taxon>Aspergillaceae</taxon>
        <taxon>Aspergillus</taxon>
        <taxon>Aspergillus subgen. Circumdati</taxon>
    </lineage>
</organism>
<name>A0A2V5IBR5_9EURO</name>
<proteinExistence type="predicted"/>
<protein>
    <submittedName>
        <fullName evidence="1">Uncharacterized protein</fullName>
    </submittedName>
</protein>
<accession>A0A2V5IBR5</accession>
<gene>
    <name evidence="1" type="ORF">BP00DRAFT_423367</name>
</gene>
<dbReference type="EMBL" id="KZ825478">
    <property type="protein sequence ID" value="PYI34099.1"/>
    <property type="molecule type" value="Genomic_DNA"/>
</dbReference>
<dbReference type="AlphaFoldDB" id="A0A2V5IBR5"/>
<evidence type="ECO:0000313" key="1">
    <source>
        <dbReference type="EMBL" id="PYI34099.1"/>
    </source>
</evidence>
<dbReference type="Proteomes" id="UP000248817">
    <property type="component" value="Unassembled WGS sequence"/>
</dbReference>